<comment type="similarity">
    <text evidence="2 9">Belongs to the outer membrane factor (OMF) (TC 1.B.17) family.</text>
</comment>
<proteinExistence type="inferred from homology"/>
<protein>
    <submittedName>
        <fullName evidence="10">Efflux transporter, outer membrane factor (OMF) lipo, NodT family protein</fullName>
    </submittedName>
</protein>
<keyword evidence="7 9" id="KW-0564">Palmitate</keyword>
<dbReference type="InterPro" id="IPR003423">
    <property type="entry name" value="OMP_efflux"/>
</dbReference>
<evidence type="ECO:0000256" key="7">
    <source>
        <dbReference type="ARBA" id="ARBA00023139"/>
    </source>
</evidence>
<keyword evidence="5 9" id="KW-0732">Signal</keyword>
<dbReference type="NCBIfam" id="TIGR01845">
    <property type="entry name" value="outer_NodT"/>
    <property type="match status" value="1"/>
</dbReference>
<evidence type="ECO:0000256" key="3">
    <source>
        <dbReference type="ARBA" id="ARBA00022452"/>
    </source>
</evidence>
<dbReference type="InterPro" id="IPR010131">
    <property type="entry name" value="MdtP/NodT-like"/>
</dbReference>
<dbReference type="Gene3D" id="1.20.1600.10">
    <property type="entry name" value="Outer membrane efflux proteins (OEP)"/>
    <property type="match status" value="1"/>
</dbReference>
<evidence type="ECO:0000256" key="8">
    <source>
        <dbReference type="ARBA" id="ARBA00023288"/>
    </source>
</evidence>
<dbReference type="Proteomes" id="UP000180246">
    <property type="component" value="Unassembled WGS sequence"/>
</dbReference>
<keyword evidence="8 9" id="KW-0449">Lipoprotein</keyword>
<name>A0A1S2NDT3_9BURK</name>
<evidence type="ECO:0000256" key="9">
    <source>
        <dbReference type="RuleBase" id="RU362097"/>
    </source>
</evidence>
<evidence type="ECO:0000256" key="4">
    <source>
        <dbReference type="ARBA" id="ARBA00022692"/>
    </source>
</evidence>
<dbReference type="PANTHER" id="PTHR30203">
    <property type="entry name" value="OUTER MEMBRANE CATION EFFLUX PROTEIN"/>
    <property type="match status" value="1"/>
</dbReference>
<dbReference type="PANTHER" id="PTHR30203:SF20">
    <property type="entry name" value="MULTIDRUG RESISTANCE OUTER MEMBRANE PROTEIN MDTP-RELATED"/>
    <property type="match status" value="1"/>
</dbReference>
<evidence type="ECO:0000313" key="11">
    <source>
        <dbReference type="Proteomes" id="UP000180246"/>
    </source>
</evidence>
<dbReference type="Pfam" id="PF02321">
    <property type="entry name" value="OEP"/>
    <property type="match status" value="2"/>
</dbReference>
<organism evidence="10 11">
    <name type="scientific">Massilia timonae</name>
    <dbReference type="NCBI Taxonomy" id="47229"/>
    <lineage>
        <taxon>Bacteria</taxon>
        <taxon>Pseudomonadati</taxon>
        <taxon>Pseudomonadota</taxon>
        <taxon>Betaproteobacteria</taxon>
        <taxon>Burkholderiales</taxon>
        <taxon>Oxalobacteraceae</taxon>
        <taxon>Telluria group</taxon>
        <taxon>Massilia</taxon>
    </lineage>
</organism>
<dbReference type="AlphaFoldDB" id="A0A1S2NDT3"/>
<reference evidence="10 11" key="1">
    <citation type="submission" date="2014-10" db="EMBL/GenBank/DDBJ databases">
        <authorList>
            <person name="Seo M.-J."/>
            <person name="Seok Y.J."/>
            <person name="Cha I.-T."/>
        </authorList>
    </citation>
    <scope>NUCLEOTIDE SEQUENCE [LARGE SCALE GENOMIC DNA]</scope>
    <source>
        <strain evidence="10 11">NEU</strain>
    </source>
</reference>
<dbReference type="GO" id="GO:0015562">
    <property type="term" value="F:efflux transmembrane transporter activity"/>
    <property type="evidence" value="ECO:0007669"/>
    <property type="project" value="InterPro"/>
</dbReference>
<accession>A0A1S2NDT3</accession>
<evidence type="ECO:0000256" key="5">
    <source>
        <dbReference type="ARBA" id="ARBA00022729"/>
    </source>
</evidence>
<comment type="subcellular location">
    <subcellularLocation>
        <location evidence="9">Cell membrane</location>
        <topology evidence="9">Lipid-anchor</topology>
    </subcellularLocation>
    <subcellularLocation>
        <location evidence="1">Membrane</location>
    </subcellularLocation>
</comment>
<feature type="signal peptide" evidence="9">
    <location>
        <begin position="1"/>
        <end position="31"/>
    </location>
</feature>
<keyword evidence="6 9" id="KW-0472">Membrane</keyword>
<evidence type="ECO:0000256" key="2">
    <source>
        <dbReference type="ARBA" id="ARBA00007613"/>
    </source>
</evidence>
<comment type="caution">
    <text evidence="10">The sequence shown here is derived from an EMBL/GenBank/DDBJ whole genome shotgun (WGS) entry which is preliminary data.</text>
</comment>
<evidence type="ECO:0000256" key="1">
    <source>
        <dbReference type="ARBA" id="ARBA00004370"/>
    </source>
</evidence>
<dbReference type="Gene3D" id="2.20.200.10">
    <property type="entry name" value="Outer membrane efflux proteins (OEP)"/>
    <property type="match status" value="1"/>
</dbReference>
<evidence type="ECO:0000256" key="6">
    <source>
        <dbReference type="ARBA" id="ARBA00023136"/>
    </source>
</evidence>
<sequence>MLQSLSAPGRCPTRLALVSAMLVLSGCVSMGAQPQLARLNQDAAANSSRAIGSLATGTAAWPAQDWWRAYGDPQLDRLVEGARDASPTIAGALARVRQAAALEGLAAASLGPQANASVRSARQRYSENGSVPKPLAGSWQWVNDASLNLGVELDFWGKNAASVAAAAGRVNARQAEAQAARLAVSTAVVQAYLRLDHLYAQRDLAEQELRQRSRILELVQQRVSAQLDSKAELKQAEIGVPAARGQIAALDEAIALTRGQIAALGAQGQDAAESIARPRLRLERPAAAPADVPAALLGRRPELVALRWQVEAASGEIDVAKAQFYPTVNLSVSGGLASLGFDRLLQGGSRSFAAGPLVTLPLLDGGRLRSNLAARNAEFDVAVENYNAAVIDALRDVTAQLTSLRWLGERVREQDQALAAAEQAYELAEQRYRAGLGNFVQVLIAETQVVAQRRAQAELDARAYELDVNLVRALGGGYQAPSARPALAAH</sequence>
<keyword evidence="3 9" id="KW-1134">Transmembrane beta strand</keyword>
<keyword evidence="4 9" id="KW-0812">Transmembrane</keyword>
<gene>
    <name evidence="10" type="ORF">LO55_3844</name>
</gene>
<dbReference type="GO" id="GO:0005886">
    <property type="term" value="C:plasma membrane"/>
    <property type="evidence" value="ECO:0007669"/>
    <property type="project" value="UniProtKB-SubCell"/>
</dbReference>
<feature type="chain" id="PRO_5010004448" evidence="9">
    <location>
        <begin position="32"/>
        <end position="490"/>
    </location>
</feature>
<dbReference type="EMBL" id="JRYB01000001">
    <property type="protein sequence ID" value="OIJ43261.1"/>
    <property type="molecule type" value="Genomic_DNA"/>
</dbReference>
<dbReference type="SUPFAM" id="SSF56954">
    <property type="entry name" value="Outer membrane efflux proteins (OEP)"/>
    <property type="match status" value="1"/>
</dbReference>
<evidence type="ECO:0000313" key="10">
    <source>
        <dbReference type="EMBL" id="OIJ43261.1"/>
    </source>
</evidence>